<gene>
    <name evidence="1" type="ORF">ETD83_14935</name>
</gene>
<dbReference type="SUPFAM" id="SSF51182">
    <property type="entry name" value="RmlC-like cupins"/>
    <property type="match status" value="1"/>
</dbReference>
<dbReference type="Proteomes" id="UP000309174">
    <property type="component" value="Unassembled WGS sequence"/>
</dbReference>
<organism evidence="1 2">
    <name type="scientific">Actinomadura soli</name>
    <dbReference type="NCBI Taxonomy" id="2508997"/>
    <lineage>
        <taxon>Bacteria</taxon>
        <taxon>Bacillati</taxon>
        <taxon>Actinomycetota</taxon>
        <taxon>Actinomycetes</taxon>
        <taxon>Streptosporangiales</taxon>
        <taxon>Thermomonosporaceae</taxon>
        <taxon>Actinomadura</taxon>
    </lineage>
</organism>
<evidence type="ECO:0000313" key="2">
    <source>
        <dbReference type="Proteomes" id="UP000309174"/>
    </source>
</evidence>
<dbReference type="RefSeq" id="WP_138645716.1">
    <property type="nucleotide sequence ID" value="NZ_VCKW01000064.1"/>
</dbReference>
<sequence>MSDVTELHPDFAGLTVRRGESHITARHELFDVVNVLEFGGAADRPTHVPAELGVVGPVSIWESTGAADCLPFWNTNVDGDQYLYIAHGSVRVEFKETEGDERYGHYIGRTGDLLRLPKDVAHRTYSGDGKRRISLELMPRNPFWDGLGADPVTSDTSRRAGGFAFEIHDTEVEITWPGGGSLRTPRDLFTRGLHALCAYELHLGHNEFDGGFIVHDLGERVRLKAPGHEETLDGRDVLAVFHGLRDAL</sequence>
<evidence type="ECO:0008006" key="3">
    <source>
        <dbReference type="Google" id="ProtNLM"/>
    </source>
</evidence>
<dbReference type="InterPro" id="IPR011051">
    <property type="entry name" value="RmlC_Cupin_sf"/>
</dbReference>
<dbReference type="EMBL" id="VCKW01000064">
    <property type="protein sequence ID" value="TMR01211.1"/>
    <property type="molecule type" value="Genomic_DNA"/>
</dbReference>
<comment type="caution">
    <text evidence="1">The sequence shown here is derived from an EMBL/GenBank/DDBJ whole genome shotgun (WGS) entry which is preliminary data.</text>
</comment>
<dbReference type="OrthoDB" id="3457359at2"/>
<reference evidence="1 2" key="1">
    <citation type="submission" date="2019-05" db="EMBL/GenBank/DDBJ databases">
        <title>Draft genome sequence of Actinomadura sp. 14C53.</title>
        <authorList>
            <person name="Saricaoglu S."/>
            <person name="Isik K."/>
        </authorList>
    </citation>
    <scope>NUCLEOTIDE SEQUENCE [LARGE SCALE GENOMIC DNA]</scope>
    <source>
        <strain evidence="1 2">14C53</strain>
    </source>
</reference>
<accession>A0A5C4JDD5</accession>
<evidence type="ECO:0000313" key="1">
    <source>
        <dbReference type="EMBL" id="TMR01211.1"/>
    </source>
</evidence>
<dbReference type="AlphaFoldDB" id="A0A5C4JDD5"/>
<name>A0A5C4JDD5_9ACTN</name>
<keyword evidence="2" id="KW-1185">Reference proteome</keyword>
<proteinExistence type="predicted"/>
<protein>
    <recommendedName>
        <fullName evidence="3">Cupin domain-containing protein</fullName>
    </recommendedName>
</protein>